<dbReference type="PROSITE" id="PS51203">
    <property type="entry name" value="CS"/>
    <property type="match status" value="1"/>
</dbReference>
<evidence type="ECO:0000259" key="5">
    <source>
        <dbReference type="PROSITE" id="PS01031"/>
    </source>
</evidence>
<dbReference type="EMBL" id="JAOTJD010000048">
    <property type="protein sequence ID" value="MFD3266162.1"/>
    <property type="molecule type" value="Genomic_DNA"/>
</dbReference>
<sequence length="161" mass="17317">MIGDISIKVGRRLYTARLEYDSLIGRRLVGIRQGIEAKLNPPAGAIPPFSIMETIEDVTVAFDVPGYSSKDLVVEVSPECLRLQAAGRQRRSGEIGAPFDWSVALPEPVDADQVIATLEDGVLTVEMTKAAWARGDAKRVPVRGASVPPGQTPQEGDHARA</sequence>
<dbReference type="InterPro" id="IPR044587">
    <property type="entry name" value="HSP21-like"/>
</dbReference>
<dbReference type="Pfam" id="PF00011">
    <property type="entry name" value="HSP20"/>
    <property type="match status" value="1"/>
</dbReference>
<comment type="similarity">
    <text evidence="2 3">Belongs to the small heat shock protein (HSP20) family.</text>
</comment>
<evidence type="ECO:0000256" key="4">
    <source>
        <dbReference type="SAM" id="MobiDB-lite"/>
    </source>
</evidence>
<dbReference type="PROSITE" id="PS01031">
    <property type="entry name" value="SHSP"/>
    <property type="match status" value="1"/>
</dbReference>
<gene>
    <name evidence="7" type="ORF">OCL97_19610</name>
</gene>
<comment type="caution">
    <text evidence="7">The sequence shown here is derived from an EMBL/GenBank/DDBJ whole genome shotgun (WGS) entry which is preliminary data.</text>
</comment>
<accession>A0ABW6CSW5</accession>
<dbReference type="RefSeq" id="WP_377371448.1">
    <property type="nucleotide sequence ID" value="NZ_JAOTJD010000048.1"/>
</dbReference>
<evidence type="ECO:0000313" key="8">
    <source>
        <dbReference type="Proteomes" id="UP001598130"/>
    </source>
</evidence>
<evidence type="ECO:0000313" key="7">
    <source>
        <dbReference type="EMBL" id="MFD3266162.1"/>
    </source>
</evidence>
<proteinExistence type="inferred from homology"/>
<organism evidence="7 8">
    <name type="scientific">Phenylobacterium ferrooxidans</name>
    <dbReference type="NCBI Taxonomy" id="2982689"/>
    <lineage>
        <taxon>Bacteria</taxon>
        <taxon>Pseudomonadati</taxon>
        <taxon>Pseudomonadota</taxon>
        <taxon>Alphaproteobacteria</taxon>
        <taxon>Caulobacterales</taxon>
        <taxon>Caulobacteraceae</taxon>
        <taxon>Phenylobacterium</taxon>
    </lineage>
</organism>
<dbReference type="Gene3D" id="2.60.40.790">
    <property type="match status" value="1"/>
</dbReference>
<dbReference type="CDD" id="cd00298">
    <property type="entry name" value="ACD_sHsps_p23-like"/>
    <property type="match status" value="1"/>
</dbReference>
<dbReference type="PANTHER" id="PTHR46733:SF4">
    <property type="entry name" value="HEAT SHOCK PROTEIN 21, CHLOROPLASTIC"/>
    <property type="match status" value="1"/>
</dbReference>
<protein>
    <submittedName>
        <fullName evidence="7">Hsp20/alpha crystallin family protein</fullName>
    </submittedName>
</protein>
<keyword evidence="8" id="KW-1185">Reference proteome</keyword>
<evidence type="ECO:0000256" key="1">
    <source>
        <dbReference type="ARBA" id="ARBA00023016"/>
    </source>
</evidence>
<dbReference type="PANTHER" id="PTHR46733">
    <property type="entry name" value="26.5 KDA HEAT SHOCK PROTEIN, MITOCHONDRIAL"/>
    <property type="match status" value="1"/>
</dbReference>
<dbReference type="SUPFAM" id="SSF49764">
    <property type="entry name" value="HSP20-like chaperones"/>
    <property type="match status" value="1"/>
</dbReference>
<evidence type="ECO:0000256" key="2">
    <source>
        <dbReference type="PROSITE-ProRule" id="PRU00285"/>
    </source>
</evidence>
<feature type="domain" description="SHSP" evidence="5">
    <location>
        <begin position="40"/>
        <end position="145"/>
    </location>
</feature>
<dbReference type="InterPro" id="IPR007052">
    <property type="entry name" value="CS_dom"/>
</dbReference>
<reference evidence="7 8" key="1">
    <citation type="submission" date="2022-09" db="EMBL/GenBank/DDBJ databases">
        <title>New species of Phenylobacterium.</title>
        <authorList>
            <person name="Mieszkin S."/>
        </authorList>
    </citation>
    <scope>NUCLEOTIDE SEQUENCE [LARGE SCALE GENOMIC DNA]</scope>
    <source>
        <strain evidence="7 8">HK31-G</strain>
    </source>
</reference>
<evidence type="ECO:0000259" key="6">
    <source>
        <dbReference type="PROSITE" id="PS51203"/>
    </source>
</evidence>
<evidence type="ECO:0000256" key="3">
    <source>
        <dbReference type="RuleBase" id="RU003616"/>
    </source>
</evidence>
<name>A0ABW6CSW5_9CAUL</name>
<dbReference type="Proteomes" id="UP001598130">
    <property type="component" value="Unassembled WGS sequence"/>
</dbReference>
<dbReference type="InterPro" id="IPR002068">
    <property type="entry name" value="A-crystallin/Hsp20_dom"/>
</dbReference>
<dbReference type="InterPro" id="IPR008978">
    <property type="entry name" value="HSP20-like_chaperone"/>
</dbReference>
<keyword evidence="1" id="KW-0346">Stress response</keyword>
<feature type="region of interest" description="Disordered" evidence="4">
    <location>
        <begin position="140"/>
        <end position="161"/>
    </location>
</feature>
<feature type="domain" description="CS" evidence="6">
    <location>
        <begin position="44"/>
        <end position="148"/>
    </location>
</feature>